<dbReference type="PANTHER" id="PTHR43280">
    <property type="entry name" value="ARAC-FAMILY TRANSCRIPTIONAL REGULATOR"/>
    <property type="match status" value="1"/>
</dbReference>
<organism evidence="6">
    <name type="scientific">uncultured Dysgonomonas sp</name>
    <dbReference type="NCBI Taxonomy" id="206096"/>
    <lineage>
        <taxon>Bacteria</taxon>
        <taxon>Pseudomonadati</taxon>
        <taxon>Bacteroidota</taxon>
        <taxon>Bacteroidia</taxon>
        <taxon>Bacteroidales</taxon>
        <taxon>Dysgonomonadaceae</taxon>
        <taxon>Dysgonomonas</taxon>
        <taxon>environmental samples</taxon>
    </lineage>
</organism>
<evidence type="ECO:0000256" key="4">
    <source>
        <dbReference type="SAM" id="Phobius"/>
    </source>
</evidence>
<gene>
    <name evidence="6" type="ORF">KL86DYS1_11672</name>
</gene>
<protein>
    <submittedName>
        <fullName evidence="6">AraC family transcriptional regulator</fullName>
    </submittedName>
</protein>
<evidence type="ECO:0000256" key="2">
    <source>
        <dbReference type="ARBA" id="ARBA00023125"/>
    </source>
</evidence>
<dbReference type="SUPFAM" id="SSF46689">
    <property type="entry name" value="Homeodomain-like"/>
    <property type="match status" value="1"/>
</dbReference>
<keyword evidence="4" id="KW-0472">Membrane</keyword>
<dbReference type="SMART" id="SM00342">
    <property type="entry name" value="HTH_ARAC"/>
    <property type="match status" value="1"/>
</dbReference>
<keyword evidence="4" id="KW-0812">Transmembrane</keyword>
<keyword evidence="3" id="KW-0804">Transcription</keyword>
<evidence type="ECO:0000313" key="6">
    <source>
        <dbReference type="EMBL" id="SBV96532.1"/>
    </source>
</evidence>
<accession>A0A212JAS3</accession>
<sequence>MDISTKGRAKVKRKIIICIYLFLEKYLMKNLITVIFSLFLLCLHPQLYGQDILPDSLLTKDHVYKLTYTDTQKAKQILDLMRQKETIPQFLADIVEGDLYFNTGKYRQALIYYKKAMDSDSVRNNSLHYMDQLQRLISCYDVLNNVQEKTVCINLLMEKANECNDEGMESIANFNMGKTLYYQEDKERAYEYINKAIASMKRSTYKNKYDHIRYEYNSLLIMQKRDKLYEQALQTIDSLQAYLLSEGDVPFIEGLNKLEEKNLYAHKAVVLFRLKRESEAAQYYRKWKSMGVESDKDNYLIMPYLFGNEMYDDIIELNSKQEQFITQYQDTISYYMVAVKRQLAKAYWEKGNFKKSAFYFEQLATLGDSINVRKQRNAAIEYATIYETQEKENQIQIQKSTLQRRNILLLSTTFIVILLLFIVFATYSNMQKARKQNQAMIRQIKEMQSIKNECIYTENNSENINKKLEEQSVIKPITRDLHMELCRLMNEEKIYLNPKLTRDELVLRLNTNKNTLTDLLKKNTGLGFSEYINSLRLNDSLRLLDNMSPNDNIEYIAEQVGFSKSTFYRLFKDRYGMTPSEYRNLSQNNK</sequence>
<proteinExistence type="predicted"/>
<dbReference type="PROSITE" id="PS00041">
    <property type="entry name" value="HTH_ARAC_FAMILY_1"/>
    <property type="match status" value="1"/>
</dbReference>
<dbReference type="Gene3D" id="1.10.10.60">
    <property type="entry name" value="Homeodomain-like"/>
    <property type="match status" value="2"/>
</dbReference>
<keyword evidence="2" id="KW-0238">DNA-binding</keyword>
<keyword evidence="1" id="KW-0805">Transcription regulation</keyword>
<reference evidence="6" key="1">
    <citation type="submission" date="2016-04" db="EMBL/GenBank/DDBJ databases">
        <authorList>
            <person name="Evans L.H."/>
            <person name="Alamgir A."/>
            <person name="Owens N."/>
            <person name="Weber N.D."/>
            <person name="Virtaneva K."/>
            <person name="Barbian K."/>
            <person name="Babar A."/>
            <person name="Rosenke K."/>
        </authorList>
    </citation>
    <scope>NUCLEOTIDE SEQUENCE</scope>
    <source>
        <strain evidence="6">86-1</strain>
    </source>
</reference>
<dbReference type="Pfam" id="PF12833">
    <property type="entry name" value="HTH_18"/>
    <property type="match status" value="1"/>
</dbReference>
<feature type="transmembrane region" description="Helical" evidence="4">
    <location>
        <begin position="407"/>
        <end position="427"/>
    </location>
</feature>
<dbReference type="PROSITE" id="PS01124">
    <property type="entry name" value="HTH_ARAC_FAMILY_2"/>
    <property type="match status" value="1"/>
</dbReference>
<evidence type="ECO:0000256" key="1">
    <source>
        <dbReference type="ARBA" id="ARBA00023015"/>
    </source>
</evidence>
<feature type="domain" description="HTH araC/xylS-type" evidence="5">
    <location>
        <begin position="471"/>
        <end position="585"/>
    </location>
</feature>
<dbReference type="GO" id="GO:0043565">
    <property type="term" value="F:sequence-specific DNA binding"/>
    <property type="evidence" value="ECO:0007669"/>
    <property type="project" value="InterPro"/>
</dbReference>
<dbReference type="InterPro" id="IPR009057">
    <property type="entry name" value="Homeodomain-like_sf"/>
</dbReference>
<dbReference type="InterPro" id="IPR019734">
    <property type="entry name" value="TPR_rpt"/>
</dbReference>
<evidence type="ECO:0000256" key="3">
    <source>
        <dbReference type="ARBA" id="ARBA00023163"/>
    </source>
</evidence>
<dbReference type="PANTHER" id="PTHR43280:SF10">
    <property type="entry name" value="REGULATORY PROTEIN POCR"/>
    <property type="match status" value="1"/>
</dbReference>
<dbReference type="Gene3D" id="1.25.40.10">
    <property type="entry name" value="Tetratricopeptide repeat domain"/>
    <property type="match status" value="1"/>
</dbReference>
<keyword evidence="4" id="KW-1133">Transmembrane helix</keyword>
<dbReference type="InterPro" id="IPR018060">
    <property type="entry name" value="HTH_AraC"/>
</dbReference>
<name>A0A212JAS3_9BACT</name>
<dbReference type="Pfam" id="PF13181">
    <property type="entry name" value="TPR_8"/>
    <property type="match status" value="2"/>
</dbReference>
<dbReference type="InterPro" id="IPR018062">
    <property type="entry name" value="HTH_AraC-typ_CS"/>
</dbReference>
<dbReference type="SMART" id="SM00028">
    <property type="entry name" value="TPR"/>
    <property type="match status" value="3"/>
</dbReference>
<dbReference type="InterPro" id="IPR011990">
    <property type="entry name" value="TPR-like_helical_dom_sf"/>
</dbReference>
<evidence type="ECO:0000259" key="5">
    <source>
        <dbReference type="PROSITE" id="PS01124"/>
    </source>
</evidence>
<dbReference type="AlphaFoldDB" id="A0A212JAS3"/>
<dbReference type="GO" id="GO:0003700">
    <property type="term" value="F:DNA-binding transcription factor activity"/>
    <property type="evidence" value="ECO:0007669"/>
    <property type="project" value="InterPro"/>
</dbReference>
<dbReference type="EMBL" id="FLUM01000001">
    <property type="protein sequence ID" value="SBV96532.1"/>
    <property type="molecule type" value="Genomic_DNA"/>
</dbReference>
<dbReference type="SUPFAM" id="SSF48452">
    <property type="entry name" value="TPR-like"/>
    <property type="match status" value="1"/>
</dbReference>